<dbReference type="Pfam" id="PF02845">
    <property type="entry name" value="CUE"/>
    <property type="match status" value="1"/>
</dbReference>
<feature type="compositionally biased region" description="Basic residues" evidence="1">
    <location>
        <begin position="633"/>
        <end position="656"/>
    </location>
</feature>
<dbReference type="InterPro" id="IPR041800">
    <property type="entry name" value="ASCC2_CUE"/>
</dbReference>
<feature type="region of interest" description="Disordered" evidence="1">
    <location>
        <begin position="507"/>
        <end position="664"/>
    </location>
</feature>
<proteinExistence type="predicted"/>
<comment type="caution">
    <text evidence="3">The sequence shown here is derived from an EMBL/GenBank/DDBJ whole genome shotgun (WGS) entry which is preliminary data.</text>
</comment>
<dbReference type="PROSITE" id="PS51140">
    <property type="entry name" value="CUE"/>
    <property type="match status" value="1"/>
</dbReference>
<dbReference type="PANTHER" id="PTHR21494:SF0">
    <property type="entry name" value="ACTIVATING SIGNAL COINTEGRATOR 1 COMPLEX SUBUNIT 2"/>
    <property type="match status" value="1"/>
</dbReference>
<dbReference type="SUPFAM" id="SSF46934">
    <property type="entry name" value="UBA-like"/>
    <property type="match status" value="1"/>
</dbReference>
<dbReference type="PANTHER" id="PTHR21494">
    <property type="entry name" value="ACTIVATING SIGNAL COINTEGRATOR 1 COMPLEX SUBUNIT 2 ASC-1 COMPLEX SUBUNIT P100"/>
    <property type="match status" value="1"/>
</dbReference>
<feature type="compositionally biased region" description="Acidic residues" evidence="1">
    <location>
        <begin position="529"/>
        <end position="544"/>
    </location>
</feature>
<accession>A0ABD3N1A9</accession>
<dbReference type="InterPro" id="IPR052586">
    <property type="entry name" value="ASCC2"/>
</dbReference>
<dbReference type="Proteomes" id="UP001530400">
    <property type="component" value="Unassembled WGS sequence"/>
</dbReference>
<gene>
    <name evidence="3" type="ORF">ACHAWO_006185</name>
</gene>
<evidence type="ECO:0000256" key="1">
    <source>
        <dbReference type="SAM" id="MobiDB-lite"/>
    </source>
</evidence>
<evidence type="ECO:0000313" key="3">
    <source>
        <dbReference type="EMBL" id="KAL3769487.1"/>
    </source>
</evidence>
<feature type="compositionally biased region" description="Basic and acidic residues" evidence="1">
    <location>
        <begin position="545"/>
        <end position="556"/>
    </location>
</feature>
<dbReference type="AlphaFoldDB" id="A0ABD3N1A9"/>
<dbReference type="Gene3D" id="1.10.8.10">
    <property type="entry name" value="DNA helicase RuvA subunit, C-terminal domain"/>
    <property type="match status" value="1"/>
</dbReference>
<protein>
    <recommendedName>
        <fullName evidence="2">CUE domain-containing protein</fullName>
    </recommendedName>
</protein>
<evidence type="ECO:0000259" key="2">
    <source>
        <dbReference type="PROSITE" id="PS51140"/>
    </source>
</evidence>
<sequence>MNSDIVALAKEVASSFETQTTNSFDGSLTTPITLYRTGRVLYACIPNGSVHSLITDTFDHLISSLGQDYVGMMLLHELHVAYANLIVSFSSSTPNPSVPDTSSLNLLMAQSPGYASKPTACASKDIIEATESLCGVYLASKSACQYCGSFESSESSANELDIVFASFSWVYEYILSDSSMNNMKDNVLKTVSRLLIHGIVHATNDNSEDEQISTIMNIIQRIQSSGGECSCTMGDMLQMEETSDDSFVKNLTSQFSDGPQLQYTMAMLRGFPSSSSRAAANKPTVTKASYFEQTIPNNASRQNMTDIQISHVKGVLPALGEGFIEEALKVYNYDVERTLDALLQVAGDKSNMHPRLRTLPTNLPRKLKDLPEQYTANVNMHRGATAKDDGKEHVQRQKQYIKEVERQAEEDAYLVQNVSRALGGLRVQGVKNENDDFGITGNEYDDDYDDQYDGVGNDVGGMDEGLYDVDVHNVHQKYDRGGAKNEQEMWRQYNKVIKSVDAESQFWEESRNTNRQNNNKPTKSNNERNEEDVYDDDDDDDDDDGEKKYRGPDKGRGGRLLGPDGKYLPIQRGGKKGRGNAGTSNDNGNAGRGGRGGRGGTGRGGRGGAGNPKTADSNAQDEKKTDGDDMSKIQKRRKNDNKAKIGNHHRKDRATKKAASGMMH</sequence>
<reference evidence="3 4" key="1">
    <citation type="submission" date="2024-10" db="EMBL/GenBank/DDBJ databases">
        <title>Updated reference genomes for cyclostephanoid diatoms.</title>
        <authorList>
            <person name="Roberts W.R."/>
            <person name="Alverson A.J."/>
        </authorList>
    </citation>
    <scope>NUCLEOTIDE SEQUENCE [LARGE SCALE GENOMIC DNA]</scope>
    <source>
        <strain evidence="3 4">AJA010-31</strain>
    </source>
</reference>
<dbReference type="InterPro" id="IPR009060">
    <property type="entry name" value="UBA-like_sf"/>
</dbReference>
<dbReference type="CDD" id="cd14364">
    <property type="entry name" value="CUE_ASCC2"/>
    <property type="match status" value="1"/>
</dbReference>
<evidence type="ECO:0000313" key="4">
    <source>
        <dbReference type="Proteomes" id="UP001530400"/>
    </source>
</evidence>
<dbReference type="InterPro" id="IPR003892">
    <property type="entry name" value="CUE"/>
</dbReference>
<feature type="compositionally biased region" description="Basic and acidic residues" evidence="1">
    <location>
        <begin position="620"/>
        <end position="632"/>
    </location>
</feature>
<dbReference type="EMBL" id="JALLPJ020001331">
    <property type="protein sequence ID" value="KAL3769487.1"/>
    <property type="molecule type" value="Genomic_DNA"/>
</dbReference>
<organism evidence="3 4">
    <name type="scientific">Cyclotella atomus</name>
    <dbReference type="NCBI Taxonomy" id="382360"/>
    <lineage>
        <taxon>Eukaryota</taxon>
        <taxon>Sar</taxon>
        <taxon>Stramenopiles</taxon>
        <taxon>Ochrophyta</taxon>
        <taxon>Bacillariophyta</taxon>
        <taxon>Coscinodiscophyceae</taxon>
        <taxon>Thalassiosirophycidae</taxon>
        <taxon>Stephanodiscales</taxon>
        <taxon>Stephanodiscaceae</taxon>
        <taxon>Cyclotella</taxon>
    </lineage>
</organism>
<feature type="compositionally biased region" description="Gly residues" evidence="1">
    <location>
        <begin position="590"/>
        <end position="610"/>
    </location>
</feature>
<feature type="compositionally biased region" description="Polar residues" evidence="1">
    <location>
        <begin position="513"/>
        <end position="524"/>
    </location>
</feature>
<feature type="domain" description="CUE" evidence="2">
    <location>
        <begin position="304"/>
        <end position="348"/>
    </location>
</feature>
<keyword evidence="4" id="KW-1185">Reference proteome</keyword>
<name>A0ABD3N1A9_9STRA</name>